<dbReference type="Gene3D" id="3.30.465.10">
    <property type="match status" value="1"/>
</dbReference>
<proteinExistence type="inferred from homology"/>
<dbReference type="InterPro" id="IPR016166">
    <property type="entry name" value="FAD-bd_PCMH"/>
</dbReference>
<dbReference type="GO" id="GO:0016491">
    <property type="term" value="F:oxidoreductase activity"/>
    <property type="evidence" value="ECO:0007669"/>
    <property type="project" value="UniProtKB-KW"/>
</dbReference>
<dbReference type="EMBL" id="ML738624">
    <property type="protein sequence ID" value="KAE8162832.1"/>
    <property type="molecule type" value="Genomic_DNA"/>
</dbReference>
<evidence type="ECO:0000259" key="6">
    <source>
        <dbReference type="PROSITE" id="PS51387"/>
    </source>
</evidence>
<evidence type="ECO:0000256" key="2">
    <source>
        <dbReference type="ARBA" id="ARBA00005466"/>
    </source>
</evidence>
<comment type="cofactor">
    <cofactor evidence="1">
        <name>FAD</name>
        <dbReference type="ChEBI" id="CHEBI:57692"/>
    </cofactor>
</comment>
<comment type="similarity">
    <text evidence="2">Belongs to the oxygen-dependent FAD-linked oxidoreductase family.</text>
</comment>
<keyword evidence="3" id="KW-0285">Flavoprotein</keyword>
<dbReference type="AlphaFoldDB" id="A0A5N6UVZ8"/>
<name>A0A5N6UVZ8_ASPTM</name>
<organism evidence="7 8">
    <name type="scientific">Aspergillus tamarii</name>
    <dbReference type="NCBI Taxonomy" id="41984"/>
    <lineage>
        <taxon>Eukaryota</taxon>
        <taxon>Fungi</taxon>
        <taxon>Dikarya</taxon>
        <taxon>Ascomycota</taxon>
        <taxon>Pezizomycotina</taxon>
        <taxon>Eurotiomycetes</taxon>
        <taxon>Eurotiomycetidae</taxon>
        <taxon>Eurotiales</taxon>
        <taxon>Aspergillaceae</taxon>
        <taxon>Aspergillus</taxon>
        <taxon>Aspergillus subgen. Circumdati</taxon>
    </lineage>
</organism>
<accession>A0A5N6UVZ8</accession>
<dbReference type="InterPro" id="IPR012951">
    <property type="entry name" value="BBE"/>
</dbReference>
<keyword evidence="4" id="KW-0274">FAD</keyword>
<evidence type="ECO:0000256" key="5">
    <source>
        <dbReference type="ARBA" id="ARBA00023002"/>
    </source>
</evidence>
<dbReference type="Pfam" id="PF01565">
    <property type="entry name" value="FAD_binding_4"/>
    <property type="match status" value="1"/>
</dbReference>
<evidence type="ECO:0000256" key="3">
    <source>
        <dbReference type="ARBA" id="ARBA00022630"/>
    </source>
</evidence>
<dbReference type="Pfam" id="PF08031">
    <property type="entry name" value="BBE"/>
    <property type="match status" value="1"/>
</dbReference>
<dbReference type="InterPro" id="IPR036318">
    <property type="entry name" value="FAD-bd_PCMH-like_sf"/>
</dbReference>
<evidence type="ECO:0000256" key="4">
    <source>
        <dbReference type="ARBA" id="ARBA00022827"/>
    </source>
</evidence>
<sequence>MATEAIIQDFITNKVPVFRVGDVEYERSVATANLLYRFTRPDCVVQPEGAGHVQYIVTQAKARGVSLTIKNGGHSYAGFSSADSGILLDLVRMKKVEIDRPSMMVTLQGGCQWGHAYKQLVNERMNGSIINGGRCPTVGVSGFTLGGGLGPFTRSFGMGCDTLKEATIVTADGRLVTVTESDDPKSDKGRLFWALCGAGGGNFGVVVELKLKIQTLQNSKGEVVAGRFTWMPKPDEMGDFMQTMTRFYTTDWPEQMTLDSSWLCDLKETSSELGVRVLSYFDGSKGEFEDVINKFVENPVLKKQLKRRSMAEPSTRFLHETLVSQWSEETVKSFPTNRSYQIYTSFVFKNDRSRMKAVTETIRQEMQAFRRLFKGEQGLLQVTWIHSGGEASRKKRSATAFRWRDCTYHVYIMLQWEDKWLERDMWGFLGQFKKELQPYSMMGRAAFINFPDRTLTTAAHEKVYYGNNRQELQRIKRIWDPENFFNWNQSIQSPTSPRENLEVQSRILPIQFSGETAISPAAADEEEVGGEEVSLDEKDLTDKIAGSQWKDVSLPPQNAVGGSGVFALTDLGF</sequence>
<evidence type="ECO:0000313" key="7">
    <source>
        <dbReference type="EMBL" id="KAE8162832.1"/>
    </source>
</evidence>
<gene>
    <name evidence="7" type="ORF">BDV40DRAFT_288255</name>
</gene>
<dbReference type="OrthoDB" id="407275at2759"/>
<keyword evidence="5" id="KW-0560">Oxidoreductase</keyword>
<keyword evidence="8" id="KW-1185">Reference proteome</keyword>
<evidence type="ECO:0000313" key="8">
    <source>
        <dbReference type="Proteomes" id="UP000326950"/>
    </source>
</evidence>
<protein>
    <recommendedName>
        <fullName evidence="6">FAD-binding PCMH-type domain-containing protein</fullName>
    </recommendedName>
</protein>
<dbReference type="PANTHER" id="PTHR42973:SF39">
    <property type="entry name" value="FAD-BINDING PCMH-TYPE DOMAIN-CONTAINING PROTEIN"/>
    <property type="match status" value="1"/>
</dbReference>
<dbReference type="GO" id="GO:0071949">
    <property type="term" value="F:FAD binding"/>
    <property type="evidence" value="ECO:0007669"/>
    <property type="project" value="InterPro"/>
</dbReference>
<dbReference type="PANTHER" id="PTHR42973">
    <property type="entry name" value="BINDING OXIDOREDUCTASE, PUTATIVE (AFU_ORTHOLOGUE AFUA_1G17690)-RELATED"/>
    <property type="match status" value="1"/>
</dbReference>
<dbReference type="InterPro" id="IPR050416">
    <property type="entry name" value="FAD-linked_Oxidoreductase"/>
</dbReference>
<dbReference type="InterPro" id="IPR016169">
    <property type="entry name" value="FAD-bd_PCMH_sub2"/>
</dbReference>
<dbReference type="SUPFAM" id="SSF56176">
    <property type="entry name" value="FAD-binding/transporter-associated domain-like"/>
    <property type="match status" value="1"/>
</dbReference>
<feature type="domain" description="FAD-binding PCMH-type" evidence="6">
    <location>
        <begin position="37"/>
        <end position="216"/>
    </location>
</feature>
<dbReference type="Proteomes" id="UP000326950">
    <property type="component" value="Unassembled WGS sequence"/>
</dbReference>
<dbReference type="PROSITE" id="PS51387">
    <property type="entry name" value="FAD_PCMH"/>
    <property type="match status" value="1"/>
</dbReference>
<reference evidence="7 8" key="1">
    <citation type="submission" date="2019-04" db="EMBL/GenBank/DDBJ databases">
        <title>Friends and foes A comparative genomics study of 23 Aspergillus species from section Flavi.</title>
        <authorList>
            <consortium name="DOE Joint Genome Institute"/>
            <person name="Kjaerbolling I."/>
            <person name="Vesth T."/>
            <person name="Frisvad J.C."/>
            <person name="Nybo J.L."/>
            <person name="Theobald S."/>
            <person name="Kildgaard S."/>
            <person name="Isbrandt T."/>
            <person name="Kuo A."/>
            <person name="Sato A."/>
            <person name="Lyhne E.K."/>
            <person name="Kogle M.E."/>
            <person name="Wiebenga A."/>
            <person name="Kun R.S."/>
            <person name="Lubbers R.J."/>
            <person name="Makela M.R."/>
            <person name="Barry K."/>
            <person name="Chovatia M."/>
            <person name="Clum A."/>
            <person name="Daum C."/>
            <person name="Haridas S."/>
            <person name="He G."/>
            <person name="LaButti K."/>
            <person name="Lipzen A."/>
            <person name="Mondo S."/>
            <person name="Riley R."/>
            <person name="Salamov A."/>
            <person name="Simmons B.A."/>
            <person name="Magnuson J.K."/>
            <person name="Henrissat B."/>
            <person name="Mortensen U.H."/>
            <person name="Larsen T.O."/>
            <person name="Devries R.P."/>
            <person name="Grigoriev I.V."/>
            <person name="Machida M."/>
            <person name="Baker S.E."/>
            <person name="Andersen M.R."/>
        </authorList>
    </citation>
    <scope>NUCLEOTIDE SEQUENCE [LARGE SCALE GENOMIC DNA]</scope>
    <source>
        <strain evidence="7 8">CBS 117626</strain>
    </source>
</reference>
<dbReference type="InterPro" id="IPR006094">
    <property type="entry name" value="Oxid_FAD_bind_N"/>
</dbReference>
<dbReference type="Gene3D" id="3.40.462.20">
    <property type="match status" value="1"/>
</dbReference>
<evidence type="ECO:0000256" key="1">
    <source>
        <dbReference type="ARBA" id="ARBA00001974"/>
    </source>
</evidence>